<organism evidence="2 3">
    <name type="scientific">Meloidogyne hapla</name>
    <name type="common">Root-knot nematode worm</name>
    <dbReference type="NCBI Taxonomy" id="6305"/>
    <lineage>
        <taxon>Eukaryota</taxon>
        <taxon>Metazoa</taxon>
        <taxon>Ecdysozoa</taxon>
        <taxon>Nematoda</taxon>
        <taxon>Chromadorea</taxon>
        <taxon>Rhabditida</taxon>
        <taxon>Tylenchina</taxon>
        <taxon>Tylenchomorpha</taxon>
        <taxon>Tylenchoidea</taxon>
        <taxon>Meloidogynidae</taxon>
        <taxon>Meloidogyninae</taxon>
        <taxon>Meloidogyne</taxon>
    </lineage>
</organism>
<accession>A0A1I8BWX8</accession>
<dbReference type="OMA" id="VYPPATH"/>
<evidence type="ECO:0000313" key="3">
    <source>
        <dbReference type="WBParaSite" id="MhA1_Contig699.frz3.gene3"/>
    </source>
</evidence>
<dbReference type="Pfam" id="PF12762">
    <property type="entry name" value="DDE_Tnp_IS1595"/>
    <property type="match status" value="1"/>
</dbReference>
<dbReference type="PANTHER" id="PTHR47163">
    <property type="entry name" value="DDE_TNP_IS1595 DOMAIN-CONTAINING PROTEIN"/>
    <property type="match status" value="1"/>
</dbReference>
<evidence type="ECO:0000259" key="1">
    <source>
        <dbReference type="SMART" id="SM01126"/>
    </source>
</evidence>
<dbReference type="AlphaFoldDB" id="A0A1I8BWX8"/>
<evidence type="ECO:0000313" key="2">
    <source>
        <dbReference type="Proteomes" id="UP000095281"/>
    </source>
</evidence>
<dbReference type="InterPro" id="IPR024445">
    <property type="entry name" value="Tnp_ISXO2-like"/>
</dbReference>
<dbReference type="InterPro" id="IPR053164">
    <property type="entry name" value="IS1016-like_transposase"/>
</dbReference>
<proteinExistence type="predicted"/>
<dbReference type="SMART" id="SM01126">
    <property type="entry name" value="DDE_Tnp_IS1595"/>
    <property type="match status" value="1"/>
</dbReference>
<dbReference type="PANTHER" id="PTHR47163:SF2">
    <property type="entry name" value="SI:DKEY-17M8.2"/>
    <property type="match status" value="1"/>
</dbReference>
<name>A0A1I8BWX8_MELHA</name>
<feature type="domain" description="ISXO2-like transposase" evidence="1">
    <location>
        <begin position="14"/>
        <end position="159"/>
    </location>
</feature>
<protein>
    <submittedName>
        <fullName evidence="3">DDE_Tnp_IS1595 domain-containing protein</fullName>
    </submittedName>
</protein>
<keyword evidence="2" id="KW-1185">Reference proteome</keyword>
<sequence>MVTTDFILQEQERGIGGRGTIIQLNESKFGKRKFNRGRRIEGHWVLGAIENGSEDFRLIVCHDNLRDANTLLPIIQEHIEIGSEIHTDAWRAYSQLSSCGYIHKVVNHSDPHNRFIAADGTHTQRVESSWRSAKDWFRSRHVPSDVFADVLVEYQWRRWCRKNELDTFHQLISAILREYGHEETQD</sequence>
<reference evidence="3" key="1">
    <citation type="submission" date="2016-11" db="UniProtKB">
        <authorList>
            <consortium name="WormBaseParasite"/>
        </authorList>
    </citation>
    <scope>IDENTIFICATION</scope>
</reference>
<dbReference type="WBParaSite" id="MhA1_Contig699.frz3.gene3">
    <property type="protein sequence ID" value="MhA1_Contig699.frz3.gene3"/>
    <property type="gene ID" value="MhA1_Contig699.frz3.gene3"/>
</dbReference>
<dbReference type="Proteomes" id="UP000095281">
    <property type="component" value="Unplaced"/>
</dbReference>